<dbReference type="Proteomes" id="UP000183063">
    <property type="component" value="Unassembled WGS sequence"/>
</dbReference>
<dbReference type="EMBL" id="FOCV01000016">
    <property type="protein sequence ID" value="SEO37897.1"/>
    <property type="molecule type" value="Genomic_DNA"/>
</dbReference>
<keyword evidence="5 8" id="KW-0812">Transmembrane</keyword>
<gene>
    <name evidence="10" type="primary">arsB</name>
    <name evidence="10" type="ORF">RTCCBAU85039_3764</name>
    <name evidence="11" type="ORF">SAMN05216228_101657</name>
</gene>
<sequence length="403" mass="42840">MAQTKSYIAARLSAFPNWPLWFYVALAAAVAVASRQVPVLGTDSVASIISRTSHILVFLVAVTIVADLCSAAGLFDAVGRYLARHSGGRIAVLFFGVSALGLFTTTVMSLDTTAVLLTPVVIRMAKNIRVSPLPFAMAAIWLANAGSLILPVSNLTNLLAMHRLQATPLEYLSVMWLPGLIAALVPVALLAIGYRKTLLRPYDPPLKGAPRDPILVRICGAVILAMLPAIVAGIPVEGIAVIALTVLFVVFAVRDRSALGWHLLPWRLIVLTVSLFIAMAGLSKVGAESLVASALGSSDDLVGLLRTAGVSALVANVFNNLPAYLLLETALPAEASDQLFGVLIGVNAGPGILMHGSLATLLWWDRCKKEGVDVTWRYFLAFGLVCVPLTLVSSVFALWFVLR</sequence>
<feature type="transmembrane region" description="Helical" evidence="8">
    <location>
        <begin position="53"/>
        <end position="75"/>
    </location>
</feature>
<evidence type="ECO:0000256" key="5">
    <source>
        <dbReference type="ARBA" id="ARBA00022692"/>
    </source>
</evidence>
<proteinExistence type="inferred from homology"/>
<feature type="transmembrane region" description="Helical" evidence="8">
    <location>
        <begin position="307"/>
        <end position="327"/>
    </location>
</feature>
<evidence type="ECO:0000313" key="13">
    <source>
        <dbReference type="Proteomes" id="UP000198939"/>
    </source>
</evidence>
<evidence type="ECO:0000256" key="4">
    <source>
        <dbReference type="ARBA" id="ARBA00022475"/>
    </source>
</evidence>
<dbReference type="PRINTS" id="PR00758">
    <property type="entry name" value="ARSENICPUMP"/>
</dbReference>
<feature type="transmembrane region" description="Helical" evidence="8">
    <location>
        <begin position="238"/>
        <end position="254"/>
    </location>
</feature>
<dbReference type="AlphaFoldDB" id="A0A1H8P7Y0"/>
<reference evidence="11 13" key="1">
    <citation type="submission" date="2016-10" db="EMBL/GenBank/DDBJ databases">
        <authorList>
            <person name="Varghese N."/>
            <person name="Submissions S."/>
        </authorList>
    </citation>
    <scope>NUCLEOTIDE SEQUENCE [LARGE SCALE GENOMIC DNA]</scope>
    <source>
        <strain evidence="11 13">CGMCC 1.7071</strain>
    </source>
</reference>
<keyword evidence="4" id="KW-1003">Cell membrane</keyword>
<organism evidence="10 12">
    <name type="scientific">Rhizobium tibeticum</name>
    <dbReference type="NCBI Taxonomy" id="501024"/>
    <lineage>
        <taxon>Bacteria</taxon>
        <taxon>Pseudomonadati</taxon>
        <taxon>Pseudomonadota</taxon>
        <taxon>Alphaproteobacteria</taxon>
        <taxon>Hyphomicrobiales</taxon>
        <taxon>Rhizobiaceae</taxon>
        <taxon>Rhizobium/Agrobacterium group</taxon>
        <taxon>Rhizobium</taxon>
    </lineage>
</organism>
<name>A0A1H8P7Y0_9HYPH</name>
<evidence type="ECO:0000313" key="10">
    <source>
        <dbReference type="EMBL" id="SEI02157.1"/>
    </source>
</evidence>
<keyword evidence="7 8" id="KW-0472">Membrane</keyword>
<dbReference type="RefSeq" id="WP_083539948.1">
    <property type="nucleotide sequence ID" value="NZ_FNXB01000019.1"/>
</dbReference>
<dbReference type="EMBL" id="FNXB01000019">
    <property type="protein sequence ID" value="SEI02157.1"/>
    <property type="molecule type" value="Genomic_DNA"/>
</dbReference>
<reference evidence="10" key="3">
    <citation type="submission" date="2016-10" db="EMBL/GenBank/DDBJ databases">
        <authorList>
            <person name="de Groot N.N."/>
        </authorList>
    </citation>
    <scope>NUCLEOTIDE SEQUENCE [LARGE SCALE GENOMIC DNA]</scope>
    <source>
        <strain evidence="10">CCBAU85039</strain>
    </source>
</reference>
<evidence type="ECO:0000259" key="9">
    <source>
        <dbReference type="Pfam" id="PF03600"/>
    </source>
</evidence>
<comment type="similarity">
    <text evidence="2">Belongs to the CitM (TC 2.A.11) transporter family.</text>
</comment>
<dbReference type="InterPro" id="IPR000802">
    <property type="entry name" value="Arsenical_pump_ArsB"/>
</dbReference>
<evidence type="ECO:0000256" key="1">
    <source>
        <dbReference type="ARBA" id="ARBA00004651"/>
    </source>
</evidence>
<evidence type="ECO:0000313" key="12">
    <source>
        <dbReference type="Proteomes" id="UP000183063"/>
    </source>
</evidence>
<dbReference type="InterPro" id="IPR004680">
    <property type="entry name" value="Cit_transptr-like_dom"/>
</dbReference>
<comment type="subcellular location">
    <subcellularLocation>
        <location evidence="1">Cell membrane</location>
        <topology evidence="1">Multi-pass membrane protein</topology>
    </subcellularLocation>
</comment>
<keyword evidence="3" id="KW-0813">Transport</keyword>
<protein>
    <submittedName>
        <fullName evidence="10">Arsenic efflux pump protein</fullName>
    </submittedName>
    <submittedName>
        <fullName evidence="11">Arsenite efflux membrane protein ArsB</fullName>
    </submittedName>
</protein>
<evidence type="ECO:0000256" key="6">
    <source>
        <dbReference type="ARBA" id="ARBA00022989"/>
    </source>
</evidence>
<feature type="transmembrane region" description="Helical" evidence="8">
    <location>
        <begin position="266"/>
        <end position="287"/>
    </location>
</feature>
<evidence type="ECO:0000256" key="7">
    <source>
        <dbReference type="ARBA" id="ARBA00023136"/>
    </source>
</evidence>
<keyword evidence="6 8" id="KW-1133">Transmembrane helix</keyword>
<dbReference type="GO" id="GO:0015105">
    <property type="term" value="F:arsenite transmembrane transporter activity"/>
    <property type="evidence" value="ECO:0007669"/>
    <property type="project" value="InterPro"/>
</dbReference>
<evidence type="ECO:0000256" key="2">
    <source>
        <dbReference type="ARBA" id="ARBA00009843"/>
    </source>
</evidence>
<feature type="transmembrane region" description="Helical" evidence="8">
    <location>
        <begin position="90"/>
        <end position="121"/>
    </location>
</feature>
<dbReference type="GO" id="GO:0005886">
    <property type="term" value="C:plasma membrane"/>
    <property type="evidence" value="ECO:0007669"/>
    <property type="project" value="UniProtKB-SubCell"/>
</dbReference>
<keyword evidence="13" id="KW-1185">Reference proteome</keyword>
<reference evidence="12" key="2">
    <citation type="submission" date="2016-10" db="EMBL/GenBank/DDBJ databases">
        <authorList>
            <person name="Wibberg D."/>
        </authorList>
    </citation>
    <scope>NUCLEOTIDE SEQUENCE [LARGE SCALE GENOMIC DNA]</scope>
</reference>
<dbReference type="Proteomes" id="UP000198939">
    <property type="component" value="Unassembled WGS sequence"/>
</dbReference>
<accession>A0A1H8P7Y0</accession>
<evidence type="ECO:0000256" key="8">
    <source>
        <dbReference type="SAM" id="Phobius"/>
    </source>
</evidence>
<dbReference type="OrthoDB" id="9774335at2"/>
<evidence type="ECO:0000256" key="3">
    <source>
        <dbReference type="ARBA" id="ARBA00022448"/>
    </source>
</evidence>
<dbReference type="PANTHER" id="PTHR43302">
    <property type="entry name" value="TRANSPORTER ARSB-RELATED"/>
    <property type="match status" value="1"/>
</dbReference>
<dbReference type="Pfam" id="PF03600">
    <property type="entry name" value="CitMHS"/>
    <property type="match status" value="1"/>
</dbReference>
<dbReference type="PANTHER" id="PTHR43302:SF5">
    <property type="entry name" value="TRANSPORTER ARSB-RELATED"/>
    <property type="match status" value="1"/>
</dbReference>
<dbReference type="STRING" id="501024.RTCCBAU85039_3764"/>
<feature type="transmembrane region" description="Helical" evidence="8">
    <location>
        <begin position="376"/>
        <end position="402"/>
    </location>
</feature>
<feature type="transmembrane region" description="Helical" evidence="8">
    <location>
        <begin position="173"/>
        <end position="194"/>
    </location>
</feature>
<evidence type="ECO:0000313" key="11">
    <source>
        <dbReference type="EMBL" id="SEO37897.1"/>
    </source>
</evidence>
<feature type="transmembrane region" description="Helical" evidence="8">
    <location>
        <begin position="339"/>
        <end position="364"/>
    </location>
</feature>
<feature type="transmembrane region" description="Helical" evidence="8">
    <location>
        <begin position="20"/>
        <end position="41"/>
    </location>
</feature>
<feature type="transmembrane region" description="Helical" evidence="8">
    <location>
        <begin position="133"/>
        <end position="153"/>
    </location>
</feature>
<feature type="domain" description="Citrate transporter-like" evidence="9">
    <location>
        <begin position="24"/>
        <end position="327"/>
    </location>
</feature>